<dbReference type="PROSITE" id="PS00758">
    <property type="entry name" value="ARGE_DAPE_CPG2_1"/>
    <property type="match status" value="1"/>
</dbReference>
<comment type="similarity">
    <text evidence="1">Belongs to the peptidase M20A family.</text>
</comment>
<dbReference type="AlphaFoldDB" id="A0AAW0YL25"/>
<dbReference type="Gene3D" id="1.10.150.900">
    <property type="match status" value="1"/>
</dbReference>
<organism evidence="9 10">
    <name type="scientific">Kwoniella newhampshirensis</name>
    <dbReference type="NCBI Taxonomy" id="1651941"/>
    <lineage>
        <taxon>Eukaryota</taxon>
        <taxon>Fungi</taxon>
        <taxon>Dikarya</taxon>
        <taxon>Basidiomycota</taxon>
        <taxon>Agaricomycotina</taxon>
        <taxon>Tremellomycetes</taxon>
        <taxon>Tremellales</taxon>
        <taxon>Cryptococcaceae</taxon>
        <taxon>Kwoniella</taxon>
    </lineage>
</organism>
<feature type="binding site" evidence="7">
    <location>
        <position position="262"/>
    </location>
    <ligand>
        <name>Zn(2+)</name>
        <dbReference type="ChEBI" id="CHEBI:29105"/>
        <label>2</label>
    </ligand>
</feature>
<dbReference type="Gene3D" id="3.40.630.10">
    <property type="entry name" value="Zn peptidases"/>
    <property type="match status" value="1"/>
</dbReference>
<dbReference type="PANTHER" id="PTHR45962:SF1">
    <property type="entry name" value="N-FATTY-ACYL-AMINO ACID SYNTHASE_HYDROLASE PM20D1"/>
    <property type="match status" value="1"/>
</dbReference>
<feature type="binding site" evidence="7">
    <location>
        <position position="200"/>
    </location>
    <ligand>
        <name>Zn(2+)</name>
        <dbReference type="ChEBI" id="CHEBI:29105"/>
        <label>1</label>
    </ligand>
</feature>
<dbReference type="PANTHER" id="PTHR45962">
    <property type="entry name" value="N-FATTY-ACYL-AMINO ACID SYNTHASE/HYDROLASE PM20D1"/>
    <property type="match status" value="1"/>
</dbReference>
<dbReference type="InterPro" id="IPR036264">
    <property type="entry name" value="Bact_exopeptidase_dim_dom"/>
</dbReference>
<dbReference type="GO" id="GO:0004181">
    <property type="term" value="F:metallocarboxypeptidase activity"/>
    <property type="evidence" value="ECO:0007669"/>
    <property type="project" value="InterPro"/>
</dbReference>
<dbReference type="GO" id="GO:0000328">
    <property type="term" value="C:fungal-type vacuole lumen"/>
    <property type="evidence" value="ECO:0007669"/>
    <property type="project" value="TreeGrafter"/>
</dbReference>
<dbReference type="GeneID" id="92181085"/>
<keyword evidence="10" id="KW-1185">Reference proteome</keyword>
<gene>
    <name evidence="9" type="ORF">IAR55_003827</name>
</gene>
<dbReference type="CDD" id="cd05674">
    <property type="entry name" value="M20_yscS"/>
    <property type="match status" value="1"/>
</dbReference>
<keyword evidence="4" id="KW-0378">Hydrolase</keyword>
<proteinExistence type="inferred from homology"/>
<dbReference type="SUPFAM" id="SSF53187">
    <property type="entry name" value="Zn-dependent exopeptidases"/>
    <property type="match status" value="1"/>
</dbReference>
<dbReference type="EMBL" id="JBCAWK010000007">
    <property type="protein sequence ID" value="KAK8853126.1"/>
    <property type="molecule type" value="Genomic_DNA"/>
</dbReference>
<evidence type="ECO:0000256" key="6">
    <source>
        <dbReference type="PIRSR" id="PIRSR037217-1"/>
    </source>
</evidence>
<feature type="domain" description="Peptidase M20 dimerisation" evidence="8">
    <location>
        <begin position="281"/>
        <end position="430"/>
    </location>
</feature>
<feature type="binding site" evidence="7">
    <location>
        <position position="200"/>
    </location>
    <ligand>
        <name>Zn(2+)</name>
        <dbReference type="ChEBI" id="CHEBI:29105"/>
        <label>2</label>
    </ligand>
</feature>
<dbReference type="Gene3D" id="3.30.70.360">
    <property type="match status" value="1"/>
</dbReference>
<sequence length="560" mass="61953">MTSRRHGSRTRDIVSSFALLSLLALGGVTTILYSTTNLISLPRTLLSTTSEAELSRSTNVCPQPDYTPPFNSSSYFDTEEFSRLEQARLSEAIRHNTVSYDDLGDPFPKEGEPRDERWDVFDGFHKFLKKTYPLSFSKTKVEKVGGYTLIFTLEGTTDAKPLLLTGHQDTVGVGSLADWEHDPFEGYFDGEWIWGRGASDCKTNVIGLLSVLEHLLENDYSPRRTLIIGFTQDEESGGRGSSAINATLGERYGKNGLEMILDEGGAGLNDEWGPLLALPGTAEKGIANVEFTVTSPGGHSSVPPKHTSIGFLAHILALVEDADIFHPVLSSDHPYYHYLQCVVEHGDPKLVPSWLEKGLSDPEDLDEVAKRVQEIVGTTERWLLTTTRAVTRISGGIKNNVLPDEAHFLVNSRLEATTTPEIYLQTIIDTVVPQAQKLDLTVHFRNETLYTGSSGILTINPTALLSAAPITSWKTPQWSTLSSAVRATWGPETVTAPSLATGNTDTARYWDLTKNIVRWTPLRVDARVNIHGANERIKLKSHNEAVKFYHELILRFDETA</sequence>
<dbReference type="Pfam" id="PF07687">
    <property type="entry name" value="M20_dimer"/>
    <property type="match status" value="1"/>
</dbReference>
<keyword evidence="2" id="KW-0645">Protease</keyword>
<dbReference type="InterPro" id="IPR047177">
    <property type="entry name" value="Pept_M20A"/>
</dbReference>
<protein>
    <recommendedName>
        <fullName evidence="8">Peptidase M20 dimerisation domain-containing protein</fullName>
    </recommendedName>
</protein>
<accession>A0AAW0YL25</accession>
<reference evidence="9 10" key="1">
    <citation type="journal article" date="2024" name="bioRxiv">
        <title>Comparative genomics of Cryptococcus and Kwoniella reveals pathogenesis evolution and contrasting karyotype dynamics via intercentromeric recombination or chromosome fusion.</title>
        <authorList>
            <person name="Coelho M.A."/>
            <person name="David-Palma M."/>
            <person name="Shea T."/>
            <person name="Bowers K."/>
            <person name="McGinley-Smith S."/>
            <person name="Mohammad A.W."/>
            <person name="Gnirke A."/>
            <person name="Yurkov A.M."/>
            <person name="Nowrousian M."/>
            <person name="Sun S."/>
            <person name="Cuomo C.A."/>
            <person name="Heitman J."/>
        </authorList>
    </citation>
    <scope>NUCLEOTIDE SEQUENCE [LARGE SCALE GENOMIC DNA]</scope>
    <source>
        <strain evidence="9 10">CBS 13917</strain>
    </source>
</reference>
<dbReference type="RefSeq" id="XP_066802312.1">
    <property type="nucleotide sequence ID" value="XM_066946933.1"/>
</dbReference>
<dbReference type="KEGG" id="kne:92181085"/>
<name>A0AAW0YL25_9TREE</name>
<dbReference type="InterPro" id="IPR001261">
    <property type="entry name" value="ArgE/DapE_CS"/>
</dbReference>
<feature type="active site" description="Proton acceptor" evidence="6">
    <location>
        <position position="234"/>
    </location>
</feature>
<evidence type="ECO:0000256" key="2">
    <source>
        <dbReference type="ARBA" id="ARBA00022670"/>
    </source>
</evidence>
<dbReference type="GO" id="GO:0046872">
    <property type="term" value="F:metal ion binding"/>
    <property type="evidence" value="ECO:0007669"/>
    <property type="project" value="UniProtKB-KW"/>
</dbReference>
<evidence type="ECO:0000256" key="7">
    <source>
        <dbReference type="PIRSR" id="PIRSR037217-2"/>
    </source>
</evidence>
<evidence type="ECO:0000256" key="4">
    <source>
        <dbReference type="ARBA" id="ARBA00022801"/>
    </source>
</evidence>
<evidence type="ECO:0000259" key="8">
    <source>
        <dbReference type="Pfam" id="PF07687"/>
    </source>
</evidence>
<evidence type="ECO:0000313" key="10">
    <source>
        <dbReference type="Proteomes" id="UP001388673"/>
    </source>
</evidence>
<feature type="active site" evidence="6">
    <location>
        <position position="169"/>
    </location>
</feature>
<dbReference type="InterPro" id="IPR002933">
    <property type="entry name" value="Peptidase_M20"/>
</dbReference>
<comment type="caution">
    <text evidence="9">The sequence shown here is derived from an EMBL/GenBank/DDBJ whole genome shotgun (WGS) entry which is preliminary data.</text>
</comment>
<evidence type="ECO:0000256" key="1">
    <source>
        <dbReference type="ARBA" id="ARBA00006247"/>
    </source>
</evidence>
<dbReference type="InterPro" id="IPR017141">
    <property type="entry name" value="Pept_M20_carboxypep"/>
</dbReference>
<dbReference type="PIRSF" id="PIRSF037217">
    <property type="entry name" value="Carboxypeptidase_S"/>
    <property type="match status" value="1"/>
</dbReference>
<evidence type="ECO:0000256" key="3">
    <source>
        <dbReference type="ARBA" id="ARBA00022723"/>
    </source>
</evidence>
<keyword evidence="5 7" id="KW-0862">Zinc</keyword>
<feature type="binding site" evidence="7">
    <location>
        <position position="167"/>
    </location>
    <ligand>
        <name>Zn(2+)</name>
        <dbReference type="ChEBI" id="CHEBI:29105"/>
        <label>2</label>
    </ligand>
</feature>
<dbReference type="SUPFAM" id="SSF55031">
    <property type="entry name" value="Bacterial exopeptidase dimerisation domain"/>
    <property type="match status" value="1"/>
</dbReference>
<dbReference type="InterPro" id="IPR011650">
    <property type="entry name" value="Peptidase_M20_dimer"/>
</dbReference>
<dbReference type="Proteomes" id="UP001388673">
    <property type="component" value="Unassembled WGS sequence"/>
</dbReference>
<dbReference type="GO" id="GO:0051603">
    <property type="term" value="P:proteolysis involved in protein catabolic process"/>
    <property type="evidence" value="ECO:0007669"/>
    <property type="project" value="TreeGrafter"/>
</dbReference>
<dbReference type="Pfam" id="PF01546">
    <property type="entry name" value="Peptidase_M20"/>
    <property type="match status" value="1"/>
</dbReference>
<feature type="binding site" evidence="7">
    <location>
        <position position="531"/>
    </location>
    <ligand>
        <name>Zn(2+)</name>
        <dbReference type="ChEBI" id="CHEBI:29105"/>
        <label>1</label>
    </ligand>
</feature>
<keyword evidence="3 7" id="KW-0479">Metal-binding</keyword>
<evidence type="ECO:0000313" key="9">
    <source>
        <dbReference type="EMBL" id="KAK8853126.1"/>
    </source>
</evidence>
<evidence type="ECO:0000256" key="5">
    <source>
        <dbReference type="ARBA" id="ARBA00022833"/>
    </source>
</evidence>
<feature type="binding site" evidence="7">
    <location>
        <position position="235"/>
    </location>
    <ligand>
        <name>Zn(2+)</name>
        <dbReference type="ChEBI" id="CHEBI:29105"/>
        <label>1</label>
    </ligand>
</feature>